<dbReference type="PANTHER" id="PTHR34975">
    <property type="entry name" value="SPORE GERMINATION PROTEIN A2"/>
    <property type="match status" value="1"/>
</dbReference>
<dbReference type="RefSeq" id="WP_000552038.1">
    <property type="nucleotide sequence ID" value="NZ_JAWQCK010000010.1"/>
</dbReference>
<name>A0ABD5I9W0_BACTU</name>
<evidence type="ECO:0000256" key="7">
    <source>
        <dbReference type="ARBA" id="ARBA00023136"/>
    </source>
</evidence>
<dbReference type="GO" id="GO:0016020">
    <property type="term" value="C:membrane"/>
    <property type="evidence" value="ECO:0007669"/>
    <property type="project" value="UniProtKB-SubCell"/>
</dbReference>
<dbReference type="Proteomes" id="UP001272716">
    <property type="component" value="Unassembled WGS sequence"/>
</dbReference>
<feature type="transmembrane region" description="Helical" evidence="8">
    <location>
        <begin position="169"/>
        <end position="187"/>
    </location>
</feature>
<comment type="similarity">
    <text evidence="2">Belongs to the amino acid-polyamine-organocation (APC) superfamily. Spore germination protein (SGP) (TC 2.A.3.9) family.</text>
</comment>
<evidence type="ECO:0000256" key="5">
    <source>
        <dbReference type="ARBA" id="ARBA00022692"/>
    </source>
</evidence>
<keyword evidence="5 8" id="KW-0812">Transmembrane</keyword>
<comment type="caution">
    <text evidence="9">The sequence shown here is derived from an EMBL/GenBank/DDBJ whole genome shotgun (WGS) entry which is preliminary data.</text>
</comment>
<protein>
    <submittedName>
        <fullName evidence="9">Spore gernimation protein GerLB</fullName>
    </submittedName>
</protein>
<feature type="transmembrane region" description="Helical" evidence="8">
    <location>
        <begin position="207"/>
        <end position="228"/>
    </location>
</feature>
<dbReference type="EMBL" id="JAWQCK010000010">
    <property type="protein sequence ID" value="MDW9213884.1"/>
    <property type="molecule type" value="Genomic_DNA"/>
</dbReference>
<gene>
    <name evidence="9" type="ORF">BTTOUR_34630</name>
</gene>
<evidence type="ECO:0000256" key="4">
    <source>
        <dbReference type="ARBA" id="ARBA00022544"/>
    </source>
</evidence>
<sequence length="390" mass="43947">MHNVHGKGKDNLYSFKVGDLEMQSNPYHRSLTLIELATLVICNICGIGLLSLPNTIASGTLFADGWVILLGTGLIVVILGWISTKLAAYFPQMSFYEYTSALVSRPVAFLFSVIAICIYLCIAAYEIRSISVIVNLYLMENTDVKIIAFCFVLVLSYGLCGSRMALVQLCILGLYVVIVSLIISFILNVNNIDFTHLFPILKTPPMGYIRGLKNSGFAFLGFEVVLYYSFLVSNPKKAPVYVVSALLVVVMLYTITYLICICVFSQSVVQELVYPVVELGKELEIGEFLERFDAFFFMTWIITIFSTTIIYIDMMVIVLTSVFKKTKKQTFVFILMPVVYMISIFPNGQKEISYFGNIATTANFFYILIIPPVLLLITFVKKKKSQRRMN</sequence>
<keyword evidence="7 8" id="KW-0472">Membrane</keyword>
<keyword evidence="3" id="KW-0813">Transport</keyword>
<evidence type="ECO:0000313" key="10">
    <source>
        <dbReference type="Proteomes" id="UP001272716"/>
    </source>
</evidence>
<accession>A0ABD5I9W0</accession>
<evidence type="ECO:0000256" key="3">
    <source>
        <dbReference type="ARBA" id="ARBA00022448"/>
    </source>
</evidence>
<feature type="transmembrane region" description="Helical" evidence="8">
    <location>
        <begin position="102"/>
        <end position="125"/>
    </location>
</feature>
<feature type="transmembrane region" description="Helical" evidence="8">
    <location>
        <begin position="145"/>
        <end position="162"/>
    </location>
</feature>
<feature type="transmembrane region" description="Helical" evidence="8">
    <location>
        <begin position="31"/>
        <end position="53"/>
    </location>
</feature>
<comment type="subcellular location">
    <subcellularLocation>
        <location evidence="1">Membrane</location>
        <topology evidence="1">Multi-pass membrane protein</topology>
    </subcellularLocation>
</comment>
<dbReference type="PANTHER" id="PTHR34975:SF2">
    <property type="entry name" value="SPORE GERMINATION PROTEIN A2"/>
    <property type="match status" value="1"/>
</dbReference>
<dbReference type="NCBIfam" id="TIGR00912">
    <property type="entry name" value="2A0309"/>
    <property type="match status" value="1"/>
</dbReference>
<evidence type="ECO:0000256" key="1">
    <source>
        <dbReference type="ARBA" id="ARBA00004141"/>
    </source>
</evidence>
<keyword evidence="6 8" id="KW-1133">Transmembrane helix</keyword>
<dbReference type="InterPro" id="IPR004761">
    <property type="entry name" value="Spore_GerAB"/>
</dbReference>
<evidence type="ECO:0000256" key="8">
    <source>
        <dbReference type="SAM" id="Phobius"/>
    </source>
</evidence>
<proteinExistence type="inferred from homology"/>
<feature type="transmembrane region" description="Helical" evidence="8">
    <location>
        <begin position="354"/>
        <end position="380"/>
    </location>
</feature>
<dbReference type="Pfam" id="PF03845">
    <property type="entry name" value="Spore_permease"/>
    <property type="match status" value="1"/>
</dbReference>
<feature type="transmembrane region" description="Helical" evidence="8">
    <location>
        <begin position="65"/>
        <end position="90"/>
    </location>
</feature>
<evidence type="ECO:0000256" key="6">
    <source>
        <dbReference type="ARBA" id="ARBA00022989"/>
    </source>
</evidence>
<keyword evidence="4" id="KW-0309">Germination</keyword>
<dbReference type="Gene3D" id="1.20.1740.10">
    <property type="entry name" value="Amino acid/polyamine transporter I"/>
    <property type="match status" value="1"/>
</dbReference>
<organism evidence="9 10">
    <name type="scientific">Bacillus thuringiensis serovar toumanoffi</name>
    <dbReference type="NCBI Taxonomy" id="180862"/>
    <lineage>
        <taxon>Bacteria</taxon>
        <taxon>Bacillati</taxon>
        <taxon>Bacillota</taxon>
        <taxon>Bacilli</taxon>
        <taxon>Bacillales</taxon>
        <taxon>Bacillaceae</taxon>
        <taxon>Bacillus</taxon>
        <taxon>Bacillus cereus group</taxon>
    </lineage>
</organism>
<evidence type="ECO:0000313" key="9">
    <source>
        <dbReference type="EMBL" id="MDW9213884.1"/>
    </source>
</evidence>
<dbReference type="AlphaFoldDB" id="A0ABD5I9W0"/>
<reference evidence="9 10" key="1">
    <citation type="submission" date="2023-10" db="EMBL/GenBank/DDBJ databases">
        <title>Draft Genome Sequence of Bacillus thuringiensis serovar. toumanoffi 4059: Identification of a Novel Cry Protein Candidate.</title>
        <authorList>
            <person name="Murdoch R.W."/>
            <person name="Gemler B."/>
            <person name="Heater B.S."/>
        </authorList>
    </citation>
    <scope>NUCLEOTIDE SEQUENCE [LARGE SCALE GENOMIC DNA]</scope>
    <source>
        <strain evidence="9 10">4059</strain>
    </source>
</reference>
<feature type="transmembrane region" description="Helical" evidence="8">
    <location>
        <begin position="294"/>
        <end position="319"/>
    </location>
</feature>
<evidence type="ECO:0000256" key="2">
    <source>
        <dbReference type="ARBA" id="ARBA00007998"/>
    </source>
</evidence>
<feature type="transmembrane region" description="Helical" evidence="8">
    <location>
        <begin position="240"/>
        <end position="266"/>
    </location>
</feature>
<feature type="transmembrane region" description="Helical" evidence="8">
    <location>
        <begin position="331"/>
        <end position="348"/>
    </location>
</feature>